<dbReference type="Gene3D" id="3.90.70.10">
    <property type="entry name" value="Cysteine proteinases"/>
    <property type="match status" value="1"/>
</dbReference>
<dbReference type="GO" id="GO:0005524">
    <property type="term" value="F:ATP binding"/>
    <property type="evidence" value="ECO:0007669"/>
    <property type="project" value="InterPro"/>
</dbReference>
<dbReference type="PROSITE" id="PS50990">
    <property type="entry name" value="PEPTIDASE_C39"/>
    <property type="match status" value="1"/>
</dbReference>
<dbReference type="GO" id="GO:0016020">
    <property type="term" value="C:membrane"/>
    <property type="evidence" value="ECO:0007669"/>
    <property type="project" value="InterPro"/>
</dbReference>
<name>D2R271_PIRSD</name>
<proteinExistence type="predicted"/>
<keyword evidence="1" id="KW-0472">Membrane</keyword>
<keyword evidence="4" id="KW-1185">Reference proteome</keyword>
<accession>D2R271</accession>
<keyword evidence="1" id="KW-0812">Transmembrane</keyword>
<dbReference type="EMBL" id="CP001848">
    <property type="protein sequence ID" value="ADB18682.1"/>
    <property type="molecule type" value="Genomic_DNA"/>
</dbReference>
<dbReference type="OrthoDB" id="267447at2"/>
<feature type="transmembrane region" description="Helical" evidence="1">
    <location>
        <begin position="98"/>
        <end position="117"/>
    </location>
</feature>
<organism evidence="3 4">
    <name type="scientific">Pirellula staleyi (strain ATCC 27377 / DSM 6068 / ICPB 4128)</name>
    <name type="common">Pirella staleyi</name>
    <dbReference type="NCBI Taxonomy" id="530564"/>
    <lineage>
        <taxon>Bacteria</taxon>
        <taxon>Pseudomonadati</taxon>
        <taxon>Planctomycetota</taxon>
        <taxon>Planctomycetia</taxon>
        <taxon>Pirellulales</taxon>
        <taxon>Pirellulaceae</taxon>
        <taxon>Pirellula</taxon>
    </lineage>
</organism>
<feature type="transmembrane region" description="Helical" evidence="1">
    <location>
        <begin position="6"/>
        <end position="27"/>
    </location>
</feature>
<keyword evidence="1" id="KW-1133">Transmembrane helix</keyword>
<feature type="transmembrane region" description="Helical" evidence="1">
    <location>
        <begin position="34"/>
        <end position="55"/>
    </location>
</feature>
<dbReference type="eggNOG" id="COG3271">
    <property type="taxonomic scope" value="Bacteria"/>
</dbReference>
<evidence type="ECO:0000313" key="3">
    <source>
        <dbReference type="EMBL" id="ADB18682.1"/>
    </source>
</evidence>
<dbReference type="AlphaFoldDB" id="D2R271"/>
<reference evidence="3 4" key="1">
    <citation type="journal article" date="2009" name="Stand. Genomic Sci.">
        <title>Complete genome sequence of Pirellula staleyi type strain (ATCC 27377).</title>
        <authorList>
            <person name="Clum A."/>
            <person name="Tindall B.J."/>
            <person name="Sikorski J."/>
            <person name="Ivanova N."/>
            <person name="Mavrommatis K."/>
            <person name="Lucas S."/>
            <person name="Glavina del Rio T."/>
            <person name="Nolan M."/>
            <person name="Chen F."/>
            <person name="Tice H."/>
            <person name="Pitluck S."/>
            <person name="Cheng J.F."/>
            <person name="Chertkov O."/>
            <person name="Brettin T."/>
            <person name="Han C."/>
            <person name="Detter J.C."/>
            <person name="Kuske C."/>
            <person name="Bruce D."/>
            <person name="Goodwin L."/>
            <person name="Ovchinikova G."/>
            <person name="Pati A."/>
            <person name="Mikhailova N."/>
            <person name="Chen A."/>
            <person name="Palaniappan K."/>
            <person name="Land M."/>
            <person name="Hauser L."/>
            <person name="Chang Y.J."/>
            <person name="Jeffries C.D."/>
            <person name="Chain P."/>
            <person name="Rohde M."/>
            <person name="Goker M."/>
            <person name="Bristow J."/>
            <person name="Eisen J.A."/>
            <person name="Markowitz V."/>
            <person name="Hugenholtz P."/>
            <person name="Kyrpides N.C."/>
            <person name="Klenk H.P."/>
            <person name="Lapidus A."/>
        </authorList>
    </citation>
    <scope>NUCLEOTIDE SEQUENCE [LARGE SCALE GENOMIC DNA]</scope>
    <source>
        <strain evidence="4">ATCC 27377 / DSM 6068 / ICPB 4128</strain>
    </source>
</reference>
<dbReference type="GO" id="GO:0008233">
    <property type="term" value="F:peptidase activity"/>
    <property type="evidence" value="ECO:0007669"/>
    <property type="project" value="InterPro"/>
</dbReference>
<evidence type="ECO:0000259" key="2">
    <source>
        <dbReference type="PROSITE" id="PS50990"/>
    </source>
</evidence>
<evidence type="ECO:0000256" key="1">
    <source>
        <dbReference type="SAM" id="Phobius"/>
    </source>
</evidence>
<dbReference type="Proteomes" id="UP000001887">
    <property type="component" value="Chromosome"/>
</dbReference>
<feature type="domain" description="Peptidase C39" evidence="2">
    <location>
        <begin position="135"/>
        <end position="283"/>
    </location>
</feature>
<dbReference type="GO" id="GO:0006508">
    <property type="term" value="P:proteolysis"/>
    <property type="evidence" value="ECO:0007669"/>
    <property type="project" value="InterPro"/>
</dbReference>
<feature type="transmembrane region" description="Helical" evidence="1">
    <location>
        <begin position="61"/>
        <end position="86"/>
    </location>
</feature>
<dbReference type="KEGG" id="psl:Psta_4029"/>
<sequence precursor="true">MTNDLVLACATIGAAALGLFLLTSLVIHRLSFGLCNLLALGIVLGLFTYLNYVWYDVRLATLLPFASLVVLGNWLPLFAAMLAAVLRKRLVGQPVRQALFTGGLTLAGGFALVQPILGQAPACSTKWDAQGNCLQTTEFTCSAACAATLLKQHGIAASEQEMAELCLTRQGTSWQGLYRGLKLKTAGSHWDVEVKRCSIDELRTMAAEKRPIILSVGLAAGQVVDSEYTNEFGWIPGVNHSVILQRYNETGSAVIADPTMASCAEHWDREQMQTLWRGYAVRLVKRS</sequence>
<dbReference type="Pfam" id="PF03412">
    <property type="entry name" value="Peptidase_C39"/>
    <property type="match status" value="1"/>
</dbReference>
<protein>
    <recommendedName>
        <fullName evidence="2">Peptidase C39 domain-containing protein</fullName>
    </recommendedName>
</protein>
<evidence type="ECO:0000313" key="4">
    <source>
        <dbReference type="Proteomes" id="UP000001887"/>
    </source>
</evidence>
<gene>
    <name evidence="3" type="ordered locus">Psta_4029</name>
</gene>
<dbReference type="HOGENOM" id="CLU_976192_0_0_0"/>
<dbReference type="InterPro" id="IPR005074">
    <property type="entry name" value="Peptidase_C39"/>
</dbReference>